<dbReference type="SUPFAM" id="SSF53590">
    <property type="entry name" value="Nucleoside hydrolase"/>
    <property type="match status" value="1"/>
</dbReference>
<dbReference type="InterPro" id="IPR001910">
    <property type="entry name" value="Inosine/uridine_hydrolase_dom"/>
</dbReference>
<accession>A0AAE6RHB7</accession>
<dbReference type="InterPro" id="IPR036452">
    <property type="entry name" value="Ribo_hydro-like"/>
</dbReference>
<dbReference type="Gene3D" id="3.90.245.10">
    <property type="entry name" value="Ribonucleoside hydrolase-like"/>
    <property type="match status" value="1"/>
</dbReference>
<name>A0AAE6RHB7_9MICO</name>
<dbReference type="PANTHER" id="PTHR12304:SF4">
    <property type="entry name" value="URIDINE NUCLEOSIDASE"/>
    <property type="match status" value="1"/>
</dbReference>
<dbReference type="EMBL" id="CP047186">
    <property type="protein sequence ID" value="QHC54699.1"/>
    <property type="molecule type" value="Genomic_DNA"/>
</dbReference>
<evidence type="ECO:0000256" key="3">
    <source>
        <dbReference type="SAM" id="MobiDB-lite"/>
    </source>
</evidence>
<reference evidence="6" key="1">
    <citation type="submission" date="2019-12" db="EMBL/GenBank/DDBJ databases">
        <title>Complete and draft genome sequences of new strains and members of some known species of the genus Rathayibacter isolated from plants.</title>
        <authorList>
            <person name="Tarlachkov S.V."/>
            <person name="Starodumova I.P."/>
            <person name="Dorofeeva L.V."/>
            <person name="Prisyazhnaya N.V."/>
            <person name="Leyn S."/>
            <person name="Zlamal J."/>
            <person name="Elan M."/>
            <person name="Osterman A.L."/>
            <person name="Nadler S."/>
            <person name="Subbotin S.A."/>
            <person name="Evtushenko L.I."/>
        </authorList>
    </citation>
    <scope>NUCLEOTIDE SEQUENCE [LARGE SCALE GENOMIC DNA]</scope>
    <source>
        <strain evidence="6">VKM Ac-2761</strain>
    </source>
</reference>
<evidence type="ECO:0000256" key="2">
    <source>
        <dbReference type="ARBA" id="ARBA00023295"/>
    </source>
</evidence>
<proteinExistence type="predicted"/>
<dbReference type="GO" id="GO:0006152">
    <property type="term" value="P:purine nucleoside catabolic process"/>
    <property type="evidence" value="ECO:0007669"/>
    <property type="project" value="TreeGrafter"/>
</dbReference>
<gene>
    <name evidence="5" type="ORF">GSU10_02890</name>
</gene>
<dbReference type="PANTHER" id="PTHR12304">
    <property type="entry name" value="INOSINE-URIDINE PREFERRING NUCLEOSIDE HYDROLASE"/>
    <property type="match status" value="1"/>
</dbReference>
<keyword evidence="2" id="KW-0326">Glycosidase</keyword>
<dbReference type="KEGG" id="rte:GSU10_02890"/>
<keyword evidence="1" id="KW-0378">Hydrolase</keyword>
<evidence type="ECO:0000256" key="1">
    <source>
        <dbReference type="ARBA" id="ARBA00022801"/>
    </source>
</evidence>
<feature type="region of interest" description="Disordered" evidence="3">
    <location>
        <begin position="325"/>
        <end position="442"/>
    </location>
</feature>
<sequence>MERRPPVPDASLSLEHRSPVTASTVPVFLDCDTGIDDSLALAYLLRSPRARLVGVSTVSGNTDARQAAVNSLGLLALAGREDVPVAVGAHHFLEEDYAGGSPQVHGDNGIGGVSLPAGAEPVDEDPADLLLRLAREHGGELRLVAIGPLTNLALALRRYPELPSLLHSVTVMGGAALVPGNITAVAEANIRHDPAAAAEVVAADWDLTLVPLDVTMRHLMSEEHRSVLLASADPLARTVGEVLDHYFDFSIGHFGERTAAMHDPMAAAIAVGAVDLVSAPRVHVEVDTTAGPGRGQTVADLRGIYRDVHPDGARTRLVLSLAAPFAPPPHRRHHHPLTPPAPASSPTRGPRPPQPQSPRPRFRDREAETTPVSVSATAKRSPPPVSVSATAKRSPPPPASVGLGGAWWGRSQGGGVGRSDATSVADNAASGPTRPRRSHAGV</sequence>
<dbReference type="GO" id="GO:0005829">
    <property type="term" value="C:cytosol"/>
    <property type="evidence" value="ECO:0007669"/>
    <property type="project" value="TreeGrafter"/>
</dbReference>
<organism evidence="5 6">
    <name type="scientific">Rathayibacter tanaceti</name>
    <dbReference type="NCBI Taxonomy" id="1671680"/>
    <lineage>
        <taxon>Bacteria</taxon>
        <taxon>Bacillati</taxon>
        <taxon>Actinomycetota</taxon>
        <taxon>Actinomycetes</taxon>
        <taxon>Micrococcales</taxon>
        <taxon>Microbacteriaceae</taxon>
        <taxon>Rathayibacter</taxon>
    </lineage>
</organism>
<protein>
    <recommendedName>
        <fullName evidence="4">Inosine/uridine-preferring nucleoside hydrolase domain-containing protein</fullName>
    </recommendedName>
</protein>
<dbReference type="InterPro" id="IPR023186">
    <property type="entry name" value="IUNH"/>
</dbReference>
<dbReference type="GO" id="GO:0008477">
    <property type="term" value="F:purine nucleosidase activity"/>
    <property type="evidence" value="ECO:0007669"/>
    <property type="project" value="TreeGrafter"/>
</dbReference>
<evidence type="ECO:0000313" key="6">
    <source>
        <dbReference type="Proteomes" id="UP000465031"/>
    </source>
</evidence>
<dbReference type="AlphaFoldDB" id="A0AAE6RHB7"/>
<evidence type="ECO:0000259" key="4">
    <source>
        <dbReference type="Pfam" id="PF01156"/>
    </source>
</evidence>
<evidence type="ECO:0000313" key="5">
    <source>
        <dbReference type="EMBL" id="QHC54699.1"/>
    </source>
</evidence>
<dbReference type="Proteomes" id="UP000465031">
    <property type="component" value="Chromosome"/>
</dbReference>
<dbReference type="Pfam" id="PF01156">
    <property type="entry name" value="IU_nuc_hydro"/>
    <property type="match status" value="1"/>
</dbReference>
<feature type="compositionally biased region" description="Pro residues" evidence="3">
    <location>
        <begin position="337"/>
        <end position="358"/>
    </location>
</feature>
<feature type="compositionally biased region" description="Gly residues" evidence="3">
    <location>
        <begin position="402"/>
        <end position="417"/>
    </location>
</feature>
<feature type="domain" description="Inosine/uridine-preferring nucleoside hydrolase" evidence="4">
    <location>
        <begin position="27"/>
        <end position="304"/>
    </location>
</feature>